<evidence type="ECO:0000256" key="1">
    <source>
        <dbReference type="SAM" id="MobiDB-lite"/>
    </source>
</evidence>
<protein>
    <submittedName>
        <fullName evidence="2 3">Uncharacterized protein</fullName>
    </submittedName>
</protein>
<reference evidence="4" key="1">
    <citation type="submission" date="2012-12" db="EMBL/GenBank/DDBJ databases">
        <authorList>
            <person name="Hellsten U."/>
            <person name="Grimwood J."/>
            <person name="Chapman J.A."/>
            <person name="Shapiro H."/>
            <person name="Aerts A."/>
            <person name="Otillar R.P."/>
            <person name="Terry A.Y."/>
            <person name="Boore J.L."/>
            <person name="Simakov O."/>
            <person name="Marletaz F."/>
            <person name="Cho S.-J."/>
            <person name="Edsinger-Gonzales E."/>
            <person name="Havlak P."/>
            <person name="Kuo D.-H."/>
            <person name="Larsson T."/>
            <person name="Lv J."/>
            <person name="Arendt D."/>
            <person name="Savage R."/>
            <person name="Osoegawa K."/>
            <person name="de Jong P."/>
            <person name="Lindberg D.R."/>
            <person name="Seaver E.C."/>
            <person name="Weisblat D.A."/>
            <person name="Putnam N.H."/>
            <person name="Grigoriev I.V."/>
            <person name="Rokhsar D.S."/>
        </authorList>
    </citation>
    <scope>NUCLEOTIDE SEQUENCE</scope>
    <source>
        <strain evidence="4">I ESC-2004</strain>
    </source>
</reference>
<dbReference type="HOGENOM" id="CLU_680168_0_0_1"/>
<gene>
    <name evidence="2" type="ORF">CAPTEDRAFT_210965</name>
</gene>
<evidence type="ECO:0000313" key="2">
    <source>
        <dbReference type="EMBL" id="ELT90849.1"/>
    </source>
</evidence>
<feature type="compositionally biased region" description="Basic and acidic residues" evidence="1">
    <location>
        <begin position="73"/>
        <end position="83"/>
    </location>
</feature>
<feature type="compositionally biased region" description="Low complexity" evidence="1">
    <location>
        <begin position="326"/>
        <end position="339"/>
    </location>
</feature>
<accession>R7TAX8</accession>
<dbReference type="EMBL" id="KB310753">
    <property type="protein sequence ID" value="ELT90849.1"/>
    <property type="molecule type" value="Genomic_DNA"/>
</dbReference>
<feature type="region of interest" description="Disordered" evidence="1">
    <location>
        <begin position="41"/>
        <end position="133"/>
    </location>
</feature>
<feature type="region of interest" description="Disordered" evidence="1">
    <location>
        <begin position="259"/>
        <end position="344"/>
    </location>
</feature>
<dbReference type="Proteomes" id="UP000014760">
    <property type="component" value="Unassembled WGS sequence"/>
</dbReference>
<feature type="region of interest" description="Disordered" evidence="1">
    <location>
        <begin position="192"/>
        <end position="241"/>
    </location>
</feature>
<reference evidence="3" key="3">
    <citation type="submission" date="2015-06" db="UniProtKB">
        <authorList>
            <consortium name="EnsemblMetazoa"/>
        </authorList>
    </citation>
    <scope>IDENTIFICATION</scope>
</reference>
<keyword evidence="4" id="KW-1185">Reference proteome</keyword>
<dbReference type="EnsemblMetazoa" id="CapteT210965">
    <property type="protein sequence ID" value="CapteP210965"/>
    <property type="gene ID" value="CapteG210965"/>
</dbReference>
<dbReference type="EMBL" id="AMQN01014123">
    <property type="status" value="NOT_ANNOTATED_CDS"/>
    <property type="molecule type" value="Genomic_DNA"/>
</dbReference>
<proteinExistence type="predicted"/>
<feature type="compositionally biased region" description="Pro residues" evidence="1">
    <location>
        <begin position="44"/>
        <end position="56"/>
    </location>
</feature>
<evidence type="ECO:0000313" key="3">
    <source>
        <dbReference type="EnsemblMetazoa" id="CapteP210965"/>
    </source>
</evidence>
<organism evidence="2">
    <name type="scientific">Capitella teleta</name>
    <name type="common">Polychaete worm</name>
    <dbReference type="NCBI Taxonomy" id="283909"/>
    <lineage>
        <taxon>Eukaryota</taxon>
        <taxon>Metazoa</taxon>
        <taxon>Spiralia</taxon>
        <taxon>Lophotrochozoa</taxon>
        <taxon>Annelida</taxon>
        <taxon>Polychaeta</taxon>
        <taxon>Sedentaria</taxon>
        <taxon>Scolecida</taxon>
        <taxon>Capitellidae</taxon>
        <taxon>Capitella</taxon>
    </lineage>
</organism>
<feature type="compositionally biased region" description="Basic and acidic residues" evidence="1">
    <location>
        <begin position="224"/>
        <end position="238"/>
    </location>
</feature>
<dbReference type="AlphaFoldDB" id="R7TAX8"/>
<evidence type="ECO:0000313" key="4">
    <source>
        <dbReference type="Proteomes" id="UP000014760"/>
    </source>
</evidence>
<dbReference type="EMBL" id="AMQN01014122">
    <property type="status" value="NOT_ANNOTATED_CDS"/>
    <property type="molecule type" value="Genomic_DNA"/>
</dbReference>
<feature type="compositionally biased region" description="Pro residues" evidence="1">
    <location>
        <begin position="282"/>
        <end position="302"/>
    </location>
</feature>
<sequence length="405" mass="43794">MAEANHDSDVEEGGVMEDIYDVPRHLLEVEDQIYANVANTKPIPVLPHEPIPPPLPSKTKPRLPEKPGLSSVRSHDRSHDRTSSTESSPDVLKQRPTPRPRLSLQHKAGSKPTPKPRIKRQNRSGTLTLVGATITESNDVCPERVEPAGRVSPIAPVAPASTIPDEYECDVYEEFNPASPVLTEVDQSIYEPISEPNSDFPPLASFRPKSLNSSAEEKTEYEEAINHVDADRSSDERVVIGAESESSYQAVWNMASGRAKIPEASPGPSPRESTESFQEPSFSPPPLPPGYQPGPPPPPPPRVSSFGHGLKSSTSDCSAEAPDLSADPFCDPDPFAPLDQRTPSAEGNVYNICSTFSPSFSSPPTRGPDPFEGLFDASRESLFDLDGGIPAGASLNSHFLIFNSH</sequence>
<name>R7TAX8_CAPTE</name>
<reference evidence="2 4" key="2">
    <citation type="journal article" date="2013" name="Nature">
        <title>Insights into bilaterian evolution from three spiralian genomes.</title>
        <authorList>
            <person name="Simakov O."/>
            <person name="Marletaz F."/>
            <person name="Cho S.J."/>
            <person name="Edsinger-Gonzales E."/>
            <person name="Havlak P."/>
            <person name="Hellsten U."/>
            <person name="Kuo D.H."/>
            <person name="Larsson T."/>
            <person name="Lv J."/>
            <person name="Arendt D."/>
            <person name="Savage R."/>
            <person name="Osoegawa K."/>
            <person name="de Jong P."/>
            <person name="Grimwood J."/>
            <person name="Chapman J.A."/>
            <person name="Shapiro H."/>
            <person name="Aerts A."/>
            <person name="Otillar R.P."/>
            <person name="Terry A.Y."/>
            <person name="Boore J.L."/>
            <person name="Grigoriev I.V."/>
            <person name="Lindberg D.R."/>
            <person name="Seaver E.C."/>
            <person name="Weisblat D.A."/>
            <person name="Putnam N.H."/>
            <person name="Rokhsar D.S."/>
        </authorList>
    </citation>
    <scope>NUCLEOTIDE SEQUENCE</scope>
    <source>
        <strain evidence="2 4">I ESC-2004</strain>
    </source>
</reference>